<dbReference type="AlphaFoldDB" id="A0A2B7XCU5"/>
<comment type="caution">
    <text evidence="1">The sequence shown here is derived from an EMBL/GenBank/DDBJ whole genome shotgun (WGS) entry which is preliminary data.</text>
</comment>
<reference evidence="1 2" key="1">
    <citation type="submission" date="2017-10" db="EMBL/GenBank/DDBJ databases">
        <title>Comparative genomics in systemic dimorphic fungi from Ajellomycetaceae.</title>
        <authorList>
            <person name="Munoz J.F."/>
            <person name="Mcewen J.G."/>
            <person name="Clay O.K."/>
            <person name="Cuomo C.A."/>
        </authorList>
    </citation>
    <scope>NUCLEOTIDE SEQUENCE [LARGE SCALE GENOMIC DNA]</scope>
    <source>
        <strain evidence="1 2">UAMH5409</strain>
    </source>
</reference>
<dbReference type="EMBL" id="PDNB01000116">
    <property type="protein sequence ID" value="PGH06563.1"/>
    <property type="molecule type" value="Genomic_DNA"/>
</dbReference>
<dbReference type="OrthoDB" id="4510061at2759"/>
<accession>A0A2B7XCU5</accession>
<evidence type="ECO:0000313" key="2">
    <source>
        <dbReference type="Proteomes" id="UP000223968"/>
    </source>
</evidence>
<proteinExistence type="predicted"/>
<dbReference type="Proteomes" id="UP000223968">
    <property type="component" value="Unassembled WGS sequence"/>
</dbReference>
<name>A0A2B7XCU5_9EURO</name>
<protein>
    <submittedName>
        <fullName evidence="1">Uncharacterized protein</fullName>
    </submittedName>
</protein>
<sequence>MADGLNDARAIRVTELMNDFRTLHQHIAQLKRDPPPGEAGEEGYVLMRQCILEAQTLLSLGFNVQPTQGSSAEAEKVQLQRVIVDASARRFQAHKIYLKMAAASRWVTNRAQVLQGQKMSAQHVAGLRAVSQTLHSEVAAITDSSVVDNLRTADINAGYWLGDDPSLSTILNWIRTQN</sequence>
<organism evidence="1 2">
    <name type="scientific">Helicocarpus griseus UAMH5409</name>
    <dbReference type="NCBI Taxonomy" id="1447875"/>
    <lineage>
        <taxon>Eukaryota</taxon>
        <taxon>Fungi</taxon>
        <taxon>Dikarya</taxon>
        <taxon>Ascomycota</taxon>
        <taxon>Pezizomycotina</taxon>
        <taxon>Eurotiomycetes</taxon>
        <taxon>Eurotiomycetidae</taxon>
        <taxon>Onygenales</taxon>
        <taxon>Ajellomycetaceae</taxon>
        <taxon>Helicocarpus</taxon>
    </lineage>
</organism>
<gene>
    <name evidence="1" type="ORF">AJ79_06502</name>
</gene>
<evidence type="ECO:0000313" key="1">
    <source>
        <dbReference type="EMBL" id="PGH06563.1"/>
    </source>
</evidence>
<keyword evidence="2" id="KW-1185">Reference proteome</keyword>